<name>A0A8X6EXU4_TRICU</name>
<proteinExistence type="predicted"/>
<evidence type="ECO:0000313" key="2">
    <source>
        <dbReference type="Proteomes" id="UP000887116"/>
    </source>
</evidence>
<keyword evidence="2" id="KW-1185">Reference proteome</keyword>
<reference evidence="1" key="1">
    <citation type="submission" date="2020-07" db="EMBL/GenBank/DDBJ databases">
        <title>Multicomponent nature underlies the extraordinary mechanical properties of spider dragline silk.</title>
        <authorList>
            <person name="Kono N."/>
            <person name="Nakamura H."/>
            <person name="Mori M."/>
            <person name="Yoshida Y."/>
            <person name="Ohtoshi R."/>
            <person name="Malay A.D."/>
            <person name="Moran D.A.P."/>
            <person name="Tomita M."/>
            <person name="Numata K."/>
            <person name="Arakawa K."/>
        </authorList>
    </citation>
    <scope>NUCLEOTIDE SEQUENCE</scope>
</reference>
<comment type="caution">
    <text evidence="1">The sequence shown here is derived from an EMBL/GenBank/DDBJ whole genome shotgun (WGS) entry which is preliminary data.</text>
</comment>
<gene>
    <name evidence="1" type="ORF">TNCT_90361</name>
</gene>
<dbReference type="EMBL" id="BMAO01019991">
    <property type="protein sequence ID" value="GFQ64312.1"/>
    <property type="molecule type" value="Genomic_DNA"/>
</dbReference>
<evidence type="ECO:0000313" key="1">
    <source>
        <dbReference type="EMBL" id="GFQ64312.1"/>
    </source>
</evidence>
<protein>
    <submittedName>
        <fullName evidence="1">Uncharacterized protein</fullName>
    </submittedName>
</protein>
<sequence>MTWMSSTAAAIILAYTDENVRSAKYRIVTAYGNKKFQEFESCACTLRRISGAIRYFYLGSFYLETKTALILLQQASGLSQHCSLPVEK</sequence>
<dbReference type="AlphaFoldDB" id="A0A8X6EXU4"/>
<dbReference type="Proteomes" id="UP000887116">
    <property type="component" value="Unassembled WGS sequence"/>
</dbReference>
<accession>A0A8X6EXU4</accession>
<organism evidence="1 2">
    <name type="scientific">Trichonephila clavata</name>
    <name type="common">Joro spider</name>
    <name type="synonym">Nephila clavata</name>
    <dbReference type="NCBI Taxonomy" id="2740835"/>
    <lineage>
        <taxon>Eukaryota</taxon>
        <taxon>Metazoa</taxon>
        <taxon>Ecdysozoa</taxon>
        <taxon>Arthropoda</taxon>
        <taxon>Chelicerata</taxon>
        <taxon>Arachnida</taxon>
        <taxon>Araneae</taxon>
        <taxon>Araneomorphae</taxon>
        <taxon>Entelegynae</taxon>
        <taxon>Araneoidea</taxon>
        <taxon>Nephilidae</taxon>
        <taxon>Trichonephila</taxon>
    </lineage>
</organism>